<evidence type="ECO:0000259" key="2">
    <source>
        <dbReference type="PROSITE" id="PS50405"/>
    </source>
</evidence>
<dbReference type="EMBL" id="JAEUBE010000199">
    <property type="protein sequence ID" value="KAH3666770.1"/>
    <property type="molecule type" value="Genomic_DNA"/>
</dbReference>
<dbReference type="PROSITE" id="PS50405">
    <property type="entry name" value="GST_CTER"/>
    <property type="match status" value="1"/>
</dbReference>
<sequence length="217" mass="25147">MSQGTLFLNLASPRSSLFKDLAEYLNLDIKISDNKDPVFIKNFPLKRVPTFIGPDNYILHEAVAILIYLISLAPNGHNFYGKNIYEQGQVWKWVSFVNSEWISELVNFIYPLNGTLPYNKEQVAEAEKTLETFANLLEDQLKKTKYLATDDQPTLADIWAVQSVRWGFQSVWDKKWTQKHAVLYKWFREIADNSPVVSRSLKGFQPLEVAWKNEKKA</sequence>
<name>A0A9P8T662_9ASCO</name>
<dbReference type="GO" id="GO:0005737">
    <property type="term" value="C:cytoplasm"/>
    <property type="evidence" value="ECO:0007669"/>
    <property type="project" value="TreeGrafter"/>
</dbReference>
<dbReference type="InterPro" id="IPR036282">
    <property type="entry name" value="Glutathione-S-Trfase_C_sf"/>
</dbReference>
<protein>
    <recommendedName>
        <fullName evidence="2">GST C-terminal domain-containing protein</fullName>
    </recommendedName>
</protein>
<dbReference type="InterPro" id="IPR040079">
    <property type="entry name" value="Glutathione_S-Trfase"/>
</dbReference>
<dbReference type="AlphaFoldDB" id="A0A9P8T662"/>
<dbReference type="InterPro" id="IPR004046">
    <property type="entry name" value="GST_C"/>
</dbReference>
<evidence type="ECO:0000313" key="3">
    <source>
        <dbReference type="EMBL" id="KAH3666770.1"/>
    </source>
</evidence>
<comment type="similarity">
    <text evidence="1">Belongs to the GST superfamily.</text>
</comment>
<dbReference type="Gene3D" id="1.20.1050.10">
    <property type="match status" value="1"/>
</dbReference>
<proteinExistence type="inferred from homology"/>
<dbReference type="FunFam" id="3.40.30.10:FF:000142">
    <property type="entry name" value="Elongation factor 1 gamma"/>
    <property type="match status" value="1"/>
</dbReference>
<dbReference type="Gene3D" id="3.40.30.10">
    <property type="entry name" value="Glutaredoxin"/>
    <property type="match status" value="1"/>
</dbReference>
<dbReference type="SFLD" id="SFLDS00019">
    <property type="entry name" value="Glutathione_Transferase_(cytos"/>
    <property type="match status" value="1"/>
</dbReference>
<organism evidence="3 4">
    <name type="scientific">Ogataea philodendri</name>
    <dbReference type="NCBI Taxonomy" id="1378263"/>
    <lineage>
        <taxon>Eukaryota</taxon>
        <taxon>Fungi</taxon>
        <taxon>Dikarya</taxon>
        <taxon>Ascomycota</taxon>
        <taxon>Saccharomycotina</taxon>
        <taxon>Pichiomycetes</taxon>
        <taxon>Pichiales</taxon>
        <taxon>Pichiaceae</taxon>
        <taxon>Ogataea</taxon>
    </lineage>
</organism>
<keyword evidence="4" id="KW-1185">Reference proteome</keyword>
<dbReference type="Proteomes" id="UP000769157">
    <property type="component" value="Unassembled WGS sequence"/>
</dbReference>
<dbReference type="PANTHER" id="PTHR43986:SF1">
    <property type="entry name" value="ELONGATION FACTOR 1-GAMMA"/>
    <property type="match status" value="1"/>
</dbReference>
<dbReference type="RefSeq" id="XP_046061726.1">
    <property type="nucleotide sequence ID" value="XM_046204175.1"/>
</dbReference>
<dbReference type="SUPFAM" id="SSF52833">
    <property type="entry name" value="Thioredoxin-like"/>
    <property type="match status" value="1"/>
</dbReference>
<dbReference type="PANTHER" id="PTHR43986">
    <property type="entry name" value="ELONGATION FACTOR 1-GAMMA"/>
    <property type="match status" value="1"/>
</dbReference>
<accession>A0A9P8T662</accession>
<dbReference type="Pfam" id="PF02798">
    <property type="entry name" value="GST_N"/>
    <property type="match status" value="1"/>
</dbReference>
<comment type="caution">
    <text evidence="3">The sequence shown here is derived from an EMBL/GenBank/DDBJ whole genome shotgun (WGS) entry which is preliminary data.</text>
</comment>
<dbReference type="GO" id="GO:0005634">
    <property type="term" value="C:nucleus"/>
    <property type="evidence" value="ECO:0007669"/>
    <property type="project" value="TreeGrafter"/>
</dbReference>
<dbReference type="InterPro" id="IPR010987">
    <property type="entry name" value="Glutathione-S-Trfase_C-like"/>
</dbReference>
<dbReference type="InterPro" id="IPR050802">
    <property type="entry name" value="EF-GSTs"/>
</dbReference>
<reference evidence="3" key="2">
    <citation type="submission" date="2021-01" db="EMBL/GenBank/DDBJ databases">
        <authorList>
            <person name="Schikora-Tamarit M.A."/>
        </authorList>
    </citation>
    <scope>NUCLEOTIDE SEQUENCE</scope>
    <source>
        <strain evidence="3">CBS6075</strain>
    </source>
</reference>
<feature type="domain" description="GST C-terminal" evidence="2">
    <location>
        <begin position="83"/>
        <end position="217"/>
    </location>
</feature>
<reference evidence="3" key="1">
    <citation type="journal article" date="2021" name="Open Biol.">
        <title>Shared evolutionary footprints suggest mitochondrial oxidative damage underlies multiple complex I losses in fungi.</title>
        <authorList>
            <person name="Schikora-Tamarit M.A."/>
            <person name="Marcet-Houben M."/>
            <person name="Nosek J."/>
            <person name="Gabaldon T."/>
        </authorList>
    </citation>
    <scope>NUCLEOTIDE SEQUENCE</scope>
    <source>
        <strain evidence="3">CBS6075</strain>
    </source>
</reference>
<dbReference type="GO" id="GO:0006414">
    <property type="term" value="P:translational elongation"/>
    <property type="evidence" value="ECO:0007669"/>
    <property type="project" value="TreeGrafter"/>
</dbReference>
<evidence type="ECO:0000256" key="1">
    <source>
        <dbReference type="RuleBase" id="RU003494"/>
    </source>
</evidence>
<dbReference type="FunFam" id="1.20.1050.10:FF:000006">
    <property type="entry name" value="Elongation factor 1 gamma"/>
    <property type="match status" value="1"/>
</dbReference>
<dbReference type="GeneID" id="70235186"/>
<gene>
    <name evidence="3" type="ORF">OGAPHI_003219</name>
</gene>
<dbReference type="InterPro" id="IPR036249">
    <property type="entry name" value="Thioredoxin-like_sf"/>
</dbReference>
<dbReference type="Pfam" id="PF00043">
    <property type="entry name" value="GST_C"/>
    <property type="match status" value="1"/>
</dbReference>
<dbReference type="OrthoDB" id="249703at2759"/>
<dbReference type="InterPro" id="IPR004045">
    <property type="entry name" value="Glutathione_S-Trfase_N"/>
</dbReference>
<dbReference type="SUPFAM" id="SSF47616">
    <property type="entry name" value="GST C-terminal domain-like"/>
    <property type="match status" value="1"/>
</dbReference>
<evidence type="ECO:0000313" key="4">
    <source>
        <dbReference type="Proteomes" id="UP000769157"/>
    </source>
</evidence>